<organism evidence="1">
    <name type="scientific">Candidatus Kentrum sp. DK</name>
    <dbReference type="NCBI Taxonomy" id="2126562"/>
    <lineage>
        <taxon>Bacteria</taxon>
        <taxon>Pseudomonadati</taxon>
        <taxon>Pseudomonadota</taxon>
        <taxon>Gammaproteobacteria</taxon>
        <taxon>Candidatus Kentrum</taxon>
    </lineage>
</organism>
<gene>
    <name evidence="1" type="ORF">BECKDK2373C_GA0170839_101028</name>
</gene>
<dbReference type="Gene3D" id="3.40.50.1220">
    <property type="entry name" value="TPP-binding domain"/>
    <property type="match status" value="1"/>
</dbReference>
<name>A0A450S0D6_9GAMM</name>
<dbReference type="EMBL" id="CAADEY010000010">
    <property type="protein sequence ID" value="VFJ45111.1"/>
    <property type="molecule type" value="Genomic_DNA"/>
</dbReference>
<evidence type="ECO:0000313" key="1">
    <source>
        <dbReference type="EMBL" id="VFJ45111.1"/>
    </source>
</evidence>
<accession>A0A450S0D6</accession>
<reference evidence="1" key="1">
    <citation type="submission" date="2019-02" db="EMBL/GenBank/DDBJ databases">
        <authorList>
            <person name="Gruber-Vodicka R. H."/>
            <person name="Seah K. B. B."/>
        </authorList>
    </citation>
    <scope>NUCLEOTIDE SEQUENCE</scope>
    <source>
        <strain evidence="1">BECK_DK161</strain>
    </source>
</reference>
<dbReference type="SUPFAM" id="SSF52467">
    <property type="entry name" value="DHS-like NAD/FAD-binding domain"/>
    <property type="match status" value="1"/>
</dbReference>
<sequence>MRFLENGPRIPDELLTARDKGRVVFFCGAGVSRERAGLPDFLGLAETVIQKLHASADSPVHGLLEEAREIDSRVGVEGLISADIIFGLLEREFLTRDIESEVAKALKPPPDVDLSAHEILLDLATTPEGKVRLVTTNFDRLFNDACQDELQTWKAPRLPDPSRDDEMDGIVYLHGRANDGYSGPEATGFVLSSAQFGRAYLAEGWATEFFKAIMARHVVVFVGYGADDPPVHYLLEGLNRREGQANKIYAFQSGAPEEAAEKWRHKGVEAIAYPEENRRHHRLWDTLAAWAKRAKSPDDWYRSVIDLARAGPANLQPHERGQVAHVVSTPEGAEKFSKSDPPPPAEWLCVFDRGRRYARPWYATPWRAYSSPQRIFVDPFELYGLDSDSVPKKIGPDDHHEKRDVPKNAWGAFAANLRDRESINDENLPSFRGQGSMHAPGLPKRLIALRVWLVNVATQPAAVWWAAHQDGLHPSVQSWIRSELGRPKKDVPAVIRQAWEYLFEAWRERSDGSSDWHELQTAIKRDGWDGHAIRKYAALHRPYLKAGPLLLGGPKPPEEKEAPRLQDLVRLKVKYPKPHFRMKIPDEWLASAMRGLRKNLEHALLLETELAGLYGHDYRLGHISPIVPDERPDIGDYQRIEGLSGSVLSFASLFERLVGLDIDTAHREFAAWPVDDDTIFARFRIWAGGKAGFLPAEIFGEIVIGLSDEAFWDAHHQRDLLLVLKKRWSSLPDGAREKIEKRLLNGPGKWKGVDENKYEERRAWKSLSRLQWLTDNGCNFSFDLASEIDKLRQTAPDWKLEYAKGAVDSTGIRGGEVKTDTGYAPLLKEPLATLLSKALELSGRAEEDRLTKKAPFLGFSTELPLHALSALTHAARQGEYPKWAWETFLDFRARGKDEPRLSVRIARCLCRCPDSVFSEFIHPVLWWVSRKTGNRHWASGFPETFDRLISKLIGILHSQLSAGKSGFVRDGKEPDWVNKGFNSPAGEMAEALFHDPGIDGLKIGDELPKRWLAHVEALLSLAGDSRRYALVTFSRDLNWFYSRDPAWTEKHLLSAMEGEDSDDRNAFWSGFLWGGGRGNQELYLRIKWNLLTVAGEQNPVMEEYRETLAATILSGWGSRNEQTRERLVSNEEMRSALLRASDDFRVHTLWHLDRWSKKQEKDSDGDDSKGGSDMLPEFLRDVWPRQKIARTPAASKKLCRIAFSNPSHFPELAEIILPLLTKIPRKEYSYYSIRDFLGTDDKDSPVDRYPRQTMDILCAVLPDDRALWPYDAEEILRRIDKVDSRGCEPENNR</sequence>
<dbReference type="Pfam" id="PF13289">
    <property type="entry name" value="SIR2_2"/>
    <property type="match status" value="1"/>
</dbReference>
<proteinExistence type="predicted"/>
<dbReference type="InterPro" id="IPR029035">
    <property type="entry name" value="DHS-like_NAD/FAD-binding_dom"/>
</dbReference>
<protein>
    <submittedName>
        <fullName evidence="1">SIR2-like domain-containing protein</fullName>
    </submittedName>
</protein>